<feature type="signal peptide" evidence="13">
    <location>
        <begin position="1"/>
        <end position="23"/>
    </location>
</feature>
<dbReference type="GO" id="GO:0000155">
    <property type="term" value="F:phosphorelay sensor kinase activity"/>
    <property type="evidence" value="ECO:0007669"/>
    <property type="project" value="InterPro"/>
</dbReference>
<keyword evidence="10" id="KW-0238">DNA-binding</keyword>
<evidence type="ECO:0000256" key="8">
    <source>
        <dbReference type="ARBA" id="ARBA00023012"/>
    </source>
</evidence>
<dbReference type="SUPFAM" id="SSF47384">
    <property type="entry name" value="Homodimeric domain of signal transducing histidine kinase"/>
    <property type="match status" value="1"/>
</dbReference>
<dbReference type="SMART" id="SM00388">
    <property type="entry name" value="HisKA"/>
    <property type="match status" value="1"/>
</dbReference>
<dbReference type="Pfam" id="PF07495">
    <property type="entry name" value="Y_Y_Y"/>
    <property type="match status" value="1"/>
</dbReference>
<evidence type="ECO:0000259" key="14">
    <source>
        <dbReference type="PROSITE" id="PS01124"/>
    </source>
</evidence>
<protein>
    <recommendedName>
        <fullName evidence="2">histidine kinase</fullName>
        <ecNumber evidence="2">2.7.13.3</ecNumber>
    </recommendedName>
</protein>
<feature type="chain" id="PRO_5029003172" description="histidine kinase" evidence="13">
    <location>
        <begin position="24"/>
        <end position="1388"/>
    </location>
</feature>
<dbReference type="PANTHER" id="PTHR43547:SF2">
    <property type="entry name" value="HYBRID SIGNAL TRANSDUCTION HISTIDINE KINASE C"/>
    <property type="match status" value="1"/>
</dbReference>
<dbReference type="PROSITE" id="PS01124">
    <property type="entry name" value="HTH_ARAC_FAMILY_2"/>
    <property type="match status" value="1"/>
</dbReference>
<dbReference type="SMART" id="SM00448">
    <property type="entry name" value="REC"/>
    <property type="match status" value="1"/>
</dbReference>
<organism evidence="17 18">
    <name type="scientific">Salmonirosea aquatica</name>
    <dbReference type="NCBI Taxonomy" id="2654236"/>
    <lineage>
        <taxon>Bacteria</taxon>
        <taxon>Pseudomonadati</taxon>
        <taxon>Bacteroidota</taxon>
        <taxon>Cytophagia</taxon>
        <taxon>Cytophagales</taxon>
        <taxon>Spirosomataceae</taxon>
        <taxon>Salmonirosea</taxon>
    </lineage>
</organism>
<dbReference type="InterPro" id="IPR011123">
    <property type="entry name" value="Y_Y_Y"/>
</dbReference>
<dbReference type="Pfam" id="PF07494">
    <property type="entry name" value="Reg_prop"/>
    <property type="match status" value="5"/>
</dbReference>
<dbReference type="RefSeq" id="WP_152766500.1">
    <property type="nucleotide sequence ID" value="NZ_WHLY01000004.1"/>
</dbReference>
<dbReference type="InterPro" id="IPR003661">
    <property type="entry name" value="HisK_dim/P_dom"/>
</dbReference>
<evidence type="ECO:0000256" key="6">
    <source>
        <dbReference type="ARBA" id="ARBA00022777"/>
    </source>
</evidence>
<feature type="domain" description="Response regulatory" evidence="16">
    <location>
        <begin position="1132"/>
        <end position="1252"/>
    </location>
</feature>
<proteinExistence type="predicted"/>
<dbReference type="InterPro" id="IPR003594">
    <property type="entry name" value="HATPase_dom"/>
</dbReference>
<dbReference type="PROSITE" id="PS50110">
    <property type="entry name" value="RESPONSE_REGULATORY"/>
    <property type="match status" value="1"/>
</dbReference>
<dbReference type="Proteomes" id="UP000479293">
    <property type="component" value="Unassembled WGS sequence"/>
</dbReference>
<dbReference type="InterPro" id="IPR015943">
    <property type="entry name" value="WD40/YVTN_repeat-like_dom_sf"/>
</dbReference>
<evidence type="ECO:0000256" key="1">
    <source>
        <dbReference type="ARBA" id="ARBA00000085"/>
    </source>
</evidence>
<feature type="domain" description="Histidine kinase" evidence="15">
    <location>
        <begin position="856"/>
        <end position="1086"/>
    </location>
</feature>
<evidence type="ECO:0000313" key="17">
    <source>
        <dbReference type="EMBL" id="MPR37201.1"/>
    </source>
</evidence>
<dbReference type="EMBL" id="WHLY01000004">
    <property type="protein sequence ID" value="MPR37201.1"/>
    <property type="molecule type" value="Genomic_DNA"/>
</dbReference>
<dbReference type="InterPro" id="IPR005467">
    <property type="entry name" value="His_kinase_dom"/>
</dbReference>
<dbReference type="InterPro" id="IPR004358">
    <property type="entry name" value="Sig_transdc_His_kin-like_C"/>
</dbReference>
<keyword evidence="18" id="KW-1185">Reference proteome</keyword>
<dbReference type="InterPro" id="IPR018060">
    <property type="entry name" value="HTH_AraC"/>
</dbReference>
<dbReference type="InterPro" id="IPR001789">
    <property type="entry name" value="Sig_transdc_resp-reg_receiver"/>
</dbReference>
<dbReference type="PANTHER" id="PTHR43547">
    <property type="entry name" value="TWO-COMPONENT HISTIDINE KINASE"/>
    <property type="match status" value="1"/>
</dbReference>
<dbReference type="FunFam" id="1.10.287.130:FF:000045">
    <property type="entry name" value="Two-component system sensor histidine kinase/response regulator"/>
    <property type="match status" value="1"/>
</dbReference>
<evidence type="ECO:0000256" key="2">
    <source>
        <dbReference type="ARBA" id="ARBA00012438"/>
    </source>
</evidence>
<evidence type="ECO:0000259" key="15">
    <source>
        <dbReference type="PROSITE" id="PS50109"/>
    </source>
</evidence>
<dbReference type="GO" id="GO:0003700">
    <property type="term" value="F:DNA-binding transcription factor activity"/>
    <property type="evidence" value="ECO:0007669"/>
    <property type="project" value="InterPro"/>
</dbReference>
<dbReference type="EC" id="2.7.13.3" evidence="2"/>
<evidence type="ECO:0000313" key="18">
    <source>
        <dbReference type="Proteomes" id="UP000479293"/>
    </source>
</evidence>
<dbReference type="Pfam" id="PF12833">
    <property type="entry name" value="HTH_18"/>
    <property type="match status" value="1"/>
</dbReference>
<dbReference type="PRINTS" id="PR00344">
    <property type="entry name" value="BCTRLSENSOR"/>
</dbReference>
<keyword evidence="8" id="KW-0902">Two-component regulatory system</keyword>
<dbReference type="Gene3D" id="1.10.287.130">
    <property type="match status" value="1"/>
</dbReference>
<dbReference type="InterPro" id="IPR011110">
    <property type="entry name" value="Reg_prop"/>
</dbReference>
<feature type="modified residue" description="4-aspartylphosphate" evidence="12">
    <location>
        <position position="1182"/>
    </location>
</feature>
<keyword evidence="7" id="KW-0067">ATP-binding</keyword>
<dbReference type="CDD" id="cd00082">
    <property type="entry name" value="HisKA"/>
    <property type="match status" value="1"/>
</dbReference>
<accession>A0A7C9BK43</accession>
<sequence>MIRFAIRPLLGLSLFLFSGASLCAQNTILETVSTPPGIDPHEIADIRQDSRGYLWLATGSGLLRYDGHTWRVYQHDPKTANSLAGDNVRSICPTRDGLIWIGGWSAGLDCMNPETGKFTHYEVVETKEYRYENNSISALLEDHLGNLWVGTVGGLYRFEKATGKFTPYKSIAGNPGTISHPHVSSIFEDKQGTLWVGTGDQGSLKTMEGGLNKLDRKTSTFTRYLHNPADPNSLIENRILAIFEDSRGTFWVGTGGDGLHTFDRKTGKFTRHSFQEAHSDRLSCPFPKEKNLRSFPTNGIRFFLEDPAGGIWIGTLDAGANRYDPKSGLVTSYKTAEDGLPDFNLLSACRTRDGTLWVGTIPGHLIKITTKYSPITEVEMPSGIHYFEEDSTGTLWIGSIVGLLTGDFVSREASKWLVEASKQTSLSTDHVTRLNRDRQGNRWISTWNNGLYRYERRIGRHSTGKFTHYRHDSSDVSSISPGEAAGYYQDRAGTDWVLTAGGLDKLDTRSGKFTHYRHDDRDSNSISNNYILTVIEDRTGAFWVGTNGGGLNLMDRKTGKFAHFLPWSIVTQLVEDAAGTLWVASTAGLHYYDRKRGVFIAFTDPSSGKPLPFVKAFIEDNHRNLWVAVTNGIAAISADRRSLRLFGANYGISPGEDFFFGGSYKRRDGSIYFGSMDRYFHFQPEELLKNRPIAPLLNFAAFRVHNRTITPRAKSVELAYDQNVFSIDFAAIDFRHPELHSYTHKLENYDREWHPISAERTADYAYVPPGNYRFRVRAANSDGIWVEKSLVIIISPPWWRTGWAYASYALILAGLFYVGWQALLHRERAKTALRIRELKVQQLAEMDRLKSDFFTNVTHEFRTPLTLIISPLEYWLSNMSESDPYASQFRSMLRNGRSLLHLVNQLLDLSKLEGGKMQLDLKPGDLIHFVNRVAGSFHSLAESHRIAFRVTAPEGSLWLKFDADKLEKVLNNVLSNAFKFTPDNGQVSLSLQLSSVWENQQKTTGEPFVFVEIKVRDNGPGIPAGQLEWIFDRFYQMDGSLARGHEGSGIGLALARELVELHEGTIAVSSKLGQGSEFRVSLPLEMLHSAQSGQLGKSPANAVTLQSYETIEARLSEKGTQEWSDLHPEIPLILVVEDHADLRDFIMRSLTENGIYRVMEAVNGAEGYRIAQEQIPDLIISDIMMPVQAGLDGLELGRRLKNDENTSHIPVILLTARTSVENKLQGLETGADDYLTKPFEVRELLIRVGNLIEGRRKLKELYRREVVLRPANITISSVDEQFLSRAMAVIERFMSDENFNVETFGKEIGMSRMQLYRKLQALAGQSPSDFIRTFRLQRAAQLLSSNAGTVSQIADQVGFASHSYFSKCFQDQFGRTPSAFLAELDRTL</sequence>
<dbReference type="Gene3D" id="3.40.50.2300">
    <property type="match status" value="1"/>
</dbReference>
<comment type="catalytic activity">
    <reaction evidence="1">
        <text>ATP + protein L-histidine = ADP + protein N-phospho-L-histidine.</text>
        <dbReference type="EC" id="2.7.13.3"/>
    </reaction>
</comment>
<evidence type="ECO:0000256" key="12">
    <source>
        <dbReference type="PROSITE-ProRule" id="PRU00169"/>
    </source>
</evidence>
<keyword evidence="3 12" id="KW-0597">Phosphoprotein</keyword>
<dbReference type="CDD" id="cd17574">
    <property type="entry name" value="REC_OmpR"/>
    <property type="match status" value="1"/>
</dbReference>
<dbReference type="InterPro" id="IPR018062">
    <property type="entry name" value="HTH_AraC-typ_CS"/>
</dbReference>
<name>A0A7C9BK43_9BACT</name>
<evidence type="ECO:0000256" key="5">
    <source>
        <dbReference type="ARBA" id="ARBA00022741"/>
    </source>
</evidence>
<evidence type="ECO:0000256" key="10">
    <source>
        <dbReference type="ARBA" id="ARBA00023125"/>
    </source>
</evidence>
<dbReference type="SUPFAM" id="SSF55874">
    <property type="entry name" value="ATPase domain of HSP90 chaperone/DNA topoisomerase II/histidine kinase"/>
    <property type="match status" value="1"/>
</dbReference>
<keyword evidence="9" id="KW-0805">Transcription regulation</keyword>
<keyword evidence="13" id="KW-0732">Signal</keyword>
<reference evidence="17 18" key="1">
    <citation type="submission" date="2019-10" db="EMBL/GenBank/DDBJ databases">
        <title>Draft Genome Sequence of Cytophagaceae sp. SJW1-29.</title>
        <authorList>
            <person name="Choi A."/>
        </authorList>
    </citation>
    <scope>NUCLEOTIDE SEQUENCE [LARGE SCALE GENOMIC DNA]</scope>
    <source>
        <strain evidence="17 18">SJW1-29</strain>
    </source>
</reference>
<keyword evidence="6" id="KW-0418">Kinase</keyword>
<dbReference type="InterPro" id="IPR011006">
    <property type="entry name" value="CheY-like_superfamily"/>
</dbReference>
<evidence type="ECO:0000259" key="16">
    <source>
        <dbReference type="PROSITE" id="PS50110"/>
    </source>
</evidence>
<comment type="caution">
    <text evidence="17">The sequence shown here is derived from an EMBL/GenBank/DDBJ whole genome shotgun (WGS) entry which is preliminary data.</text>
</comment>
<dbReference type="Pfam" id="PF00512">
    <property type="entry name" value="HisKA"/>
    <property type="match status" value="1"/>
</dbReference>
<evidence type="ECO:0000256" key="7">
    <source>
        <dbReference type="ARBA" id="ARBA00022840"/>
    </source>
</evidence>
<keyword evidence="4" id="KW-0808">Transferase</keyword>
<dbReference type="InterPro" id="IPR036097">
    <property type="entry name" value="HisK_dim/P_sf"/>
</dbReference>
<evidence type="ECO:0000256" key="13">
    <source>
        <dbReference type="SAM" id="SignalP"/>
    </source>
</evidence>
<dbReference type="SUPFAM" id="SSF52172">
    <property type="entry name" value="CheY-like"/>
    <property type="match status" value="1"/>
</dbReference>
<dbReference type="Gene3D" id="3.30.565.10">
    <property type="entry name" value="Histidine kinase-like ATPase, C-terminal domain"/>
    <property type="match status" value="1"/>
</dbReference>
<evidence type="ECO:0000256" key="4">
    <source>
        <dbReference type="ARBA" id="ARBA00022679"/>
    </source>
</evidence>
<evidence type="ECO:0000256" key="9">
    <source>
        <dbReference type="ARBA" id="ARBA00023015"/>
    </source>
</evidence>
<dbReference type="Gene3D" id="2.60.40.10">
    <property type="entry name" value="Immunoglobulins"/>
    <property type="match status" value="1"/>
</dbReference>
<evidence type="ECO:0000256" key="3">
    <source>
        <dbReference type="ARBA" id="ARBA00022553"/>
    </source>
</evidence>
<dbReference type="Pfam" id="PF02518">
    <property type="entry name" value="HATPase_c"/>
    <property type="match status" value="1"/>
</dbReference>
<dbReference type="GO" id="GO:0043565">
    <property type="term" value="F:sequence-specific DNA binding"/>
    <property type="evidence" value="ECO:0007669"/>
    <property type="project" value="InterPro"/>
</dbReference>
<dbReference type="SMART" id="SM00387">
    <property type="entry name" value="HATPase_c"/>
    <property type="match status" value="1"/>
</dbReference>
<gene>
    <name evidence="17" type="ORF">GBK04_28665</name>
</gene>
<dbReference type="Pfam" id="PF00072">
    <property type="entry name" value="Response_reg"/>
    <property type="match status" value="1"/>
</dbReference>
<dbReference type="FunFam" id="3.30.565.10:FF:000037">
    <property type="entry name" value="Hybrid sensor histidine kinase/response regulator"/>
    <property type="match status" value="1"/>
</dbReference>
<dbReference type="Gene3D" id="1.10.10.60">
    <property type="entry name" value="Homeodomain-like"/>
    <property type="match status" value="1"/>
</dbReference>
<dbReference type="SUPFAM" id="SSF46689">
    <property type="entry name" value="Homeodomain-like"/>
    <property type="match status" value="1"/>
</dbReference>
<dbReference type="SUPFAM" id="SSF63829">
    <property type="entry name" value="Calcium-dependent phosphotriesterase"/>
    <property type="match status" value="2"/>
</dbReference>
<dbReference type="Gene3D" id="2.130.10.10">
    <property type="entry name" value="YVTN repeat-like/Quinoprotein amine dehydrogenase"/>
    <property type="match status" value="6"/>
</dbReference>
<dbReference type="InterPro" id="IPR036890">
    <property type="entry name" value="HATPase_C_sf"/>
</dbReference>
<dbReference type="GO" id="GO:0005524">
    <property type="term" value="F:ATP binding"/>
    <property type="evidence" value="ECO:0007669"/>
    <property type="project" value="UniProtKB-KW"/>
</dbReference>
<dbReference type="SMART" id="SM00342">
    <property type="entry name" value="HTH_ARAC"/>
    <property type="match status" value="1"/>
</dbReference>
<keyword evidence="11" id="KW-0804">Transcription</keyword>
<dbReference type="PROSITE" id="PS00041">
    <property type="entry name" value="HTH_ARAC_FAMILY_1"/>
    <property type="match status" value="1"/>
</dbReference>
<evidence type="ECO:0000256" key="11">
    <source>
        <dbReference type="ARBA" id="ARBA00023163"/>
    </source>
</evidence>
<feature type="domain" description="HTH araC/xylS-type" evidence="14">
    <location>
        <begin position="1284"/>
        <end position="1383"/>
    </location>
</feature>
<dbReference type="InterPro" id="IPR009057">
    <property type="entry name" value="Homeodomain-like_sf"/>
</dbReference>
<keyword evidence="5" id="KW-0547">Nucleotide-binding</keyword>
<dbReference type="InterPro" id="IPR013783">
    <property type="entry name" value="Ig-like_fold"/>
</dbReference>
<dbReference type="PROSITE" id="PS50109">
    <property type="entry name" value="HIS_KIN"/>
    <property type="match status" value="1"/>
</dbReference>